<dbReference type="InterPro" id="IPR025381">
    <property type="entry name" value="DUF4296"/>
</dbReference>
<name>A0A4R7Q8A7_9FLAO</name>
<dbReference type="EMBL" id="SOBW01000007">
    <property type="protein sequence ID" value="TDU43139.1"/>
    <property type="molecule type" value="Genomic_DNA"/>
</dbReference>
<sequence>MKRILYILIVLMVVGCNGIDKPKKPKNLIDKEKMSEIMYDLYILNAAKGVNRKILETNGVVPLEYLYDKYAIDSLQFAQSNTYYAYDPETYTAILARVKKRLEKNKDHYEELNYKELNKQDSINAANRRKKDTLNEQERSFPQ</sequence>
<evidence type="ECO:0000313" key="3">
    <source>
        <dbReference type="EMBL" id="TDU43139.1"/>
    </source>
</evidence>
<feature type="compositionally biased region" description="Basic and acidic residues" evidence="1">
    <location>
        <begin position="132"/>
        <end position="143"/>
    </location>
</feature>
<gene>
    <name evidence="3" type="ORF">BXY82_0546</name>
</gene>
<keyword evidence="4" id="KW-1185">Reference proteome</keyword>
<proteinExistence type="predicted"/>
<dbReference type="Proteomes" id="UP000294689">
    <property type="component" value="Unassembled WGS sequence"/>
</dbReference>
<dbReference type="PROSITE" id="PS51257">
    <property type="entry name" value="PROKAR_LIPOPROTEIN"/>
    <property type="match status" value="1"/>
</dbReference>
<reference evidence="3 4" key="1">
    <citation type="submission" date="2019-03" db="EMBL/GenBank/DDBJ databases">
        <title>Genomic Encyclopedia of Archaeal and Bacterial Type Strains, Phase II (KMG-II): from individual species to whole genera.</title>
        <authorList>
            <person name="Goeker M."/>
        </authorList>
    </citation>
    <scope>NUCLEOTIDE SEQUENCE [LARGE SCALE GENOMIC DNA]</scope>
    <source>
        <strain evidence="3 4">DSM 28135</strain>
    </source>
</reference>
<organism evidence="3 4">
    <name type="scientific">Gelidibacter sediminis</name>
    <dbReference type="NCBI Taxonomy" id="1608710"/>
    <lineage>
        <taxon>Bacteria</taxon>
        <taxon>Pseudomonadati</taxon>
        <taxon>Bacteroidota</taxon>
        <taxon>Flavobacteriia</taxon>
        <taxon>Flavobacteriales</taxon>
        <taxon>Flavobacteriaceae</taxon>
        <taxon>Gelidibacter</taxon>
    </lineage>
</organism>
<evidence type="ECO:0000259" key="2">
    <source>
        <dbReference type="Pfam" id="PF14129"/>
    </source>
</evidence>
<accession>A0A4R7Q8A7</accession>
<feature type="region of interest" description="Disordered" evidence="1">
    <location>
        <begin position="120"/>
        <end position="143"/>
    </location>
</feature>
<comment type="caution">
    <text evidence="3">The sequence shown here is derived from an EMBL/GenBank/DDBJ whole genome shotgun (WGS) entry which is preliminary data.</text>
</comment>
<evidence type="ECO:0000313" key="4">
    <source>
        <dbReference type="Proteomes" id="UP000294689"/>
    </source>
</evidence>
<protein>
    <submittedName>
        <fullName evidence="3">Uncharacterized protein DUF4296</fullName>
    </submittedName>
</protein>
<evidence type="ECO:0000256" key="1">
    <source>
        <dbReference type="SAM" id="MobiDB-lite"/>
    </source>
</evidence>
<dbReference type="RefSeq" id="WP_133756628.1">
    <property type="nucleotide sequence ID" value="NZ_SOBW01000007.1"/>
</dbReference>
<dbReference type="OrthoDB" id="1525222at2"/>
<dbReference type="Pfam" id="PF14129">
    <property type="entry name" value="DUF4296"/>
    <property type="match status" value="1"/>
</dbReference>
<dbReference type="AlphaFoldDB" id="A0A4R7Q8A7"/>
<feature type="domain" description="DUF4296" evidence="2">
    <location>
        <begin position="25"/>
        <end position="107"/>
    </location>
</feature>